<feature type="region of interest" description="Disordered" evidence="1">
    <location>
        <begin position="21"/>
        <end position="53"/>
    </location>
</feature>
<organism evidence="2 3">
    <name type="scientific">Streptomyces tubbatahanensis</name>
    <dbReference type="NCBI Taxonomy" id="2923272"/>
    <lineage>
        <taxon>Bacteria</taxon>
        <taxon>Bacillati</taxon>
        <taxon>Actinomycetota</taxon>
        <taxon>Actinomycetes</taxon>
        <taxon>Kitasatosporales</taxon>
        <taxon>Streptomycetaceae</taxon>
        <taxon>Streptomyces</taxon>
    </lineage>
</organism>
<proteinExistence type="predicted"/>
<reference evidence="2 3" key="1">
    <citation type="journal article" date="2023" name="Microbiol. Spectr.">
        <title>Synergy between Genome Mining, Metabolomics, and Bioinformatics Uncovers Antibacterial Chlorinated Carbazole Alkaloids and Their Biosynthetic Gene Cluster from Streptomyces tubbatahanensis sp. nov., a Novel Actinomycete Isolated from Sulu Sea, Philippines.</title>
        <authorList>
            <person name="Tenebro C.P."/>
            <person name="Trono D.J.V.L."/>
            <person name="Balida L.A.P."/>
            <person name="Bayog L.K.A."/>
            <person name="Bruna J.R."/>
            <person name="Sabido E.M."/>
            <person name="Caspe D.P.C."/>
            <person name="de Los Santos E.L.C."/>
            <person name="Saludes J.P."/>
            <person name="Dalisay D.S."/>
        </authorList>
    </citation>
    <scope>NUCLEOTIDE SEQUENCE [LARGE SCALE GENOMIC DNA]</scope>
    <source>
        <strain evidence="2 3">DSD3025</strain>
    </source>
</reference>
<dbReference type="RefSeq" id="WP_242757896.1">
    <property type="nucleotide sequence ID" value="NZ_CP093846.1"/>
</dbReference>
<dbReference type="EMBL" id="CP093846">
    <property type="protein sequence ID" value="UNT01399.1"/>
    <property type="molecule type" value="Genomic_DNA"/>
</dbReference>
<accession>A0ABY3Y4M7</accession>
<keyword evidence="3" id="KW-1185">Reference proteome</keyword>
<name>A0ABY3Y4M7_9ACTN</name>
<protein>
    <submittedName>
        <fullName evidence="2">Uncharacterized protein</fullName>
    </submittedName>
</protein>
<evidence type="ECO:0000313" key="3">
    <source>
        <dbReference type="Proteomes" id="UP001202244"/>
    </source>
</evidence>
<dbReference type="Proteomes" id="UP001202244">
    <property type="component" value="Chromosome"/>
</dbReference>
<sequence length="53" mass="5591">MRMVLICRAQMRLVAVWDGRPPSREGGGTADAVEQARAAGVDVVRPEGAGRNG</sequence>
<gene>
    <name evidence="2" type="ORF">MMF93_23880</name>
</gene>
<evidence type="ECO:0000256" key="1">
    <source>
        <dbReference type="SAM" id="MobiDB-lite"/>
    </source>
</evidence>
<evidence type="ECO:0000313" key="2">
    <source>
        <dbReference type="EMBL" id="UNT01399.1"/>
    </source>
</evidence>